<evidence type="ECO:0000256" key="1">
    <source>
        <dbReference type="SAM" id="Phobius"/>
    </source>
</evidence>
<evidence type="ECO:0000313" key="2">
    <source>
        <dbReference type="EMBL" id="CAB1128212.1"/>
    </source>
</evidence>
<sequence length="73" mass="8206">MGRGLKETALYGLFTVNVILNVVWPVTLALSLLAAGYIWWRYRRWFLTYAVFLGIAVLFVLVFDLLPGSGPVS</sequence>
<gene>
    <name evidence="2" type="ORF">R50_0706</name>
</gene>
<proteinExistence type="predicted"/>
<keyword evidence="1" id="KW-0812">Transmembrane</keyword>
<name>A0A6F8ZFH3_9FIRM</name>
<feature type="transmembrane region" description="Helical" evidence="1">
    <location>
        <begin position="46"/>
        <end position="66"/>
    </location>
</feature>
<dbReference type="AlphaFoldDB" id="A0A6F8ZFH3"/>
<keyword evidence="1" id="KW-0472">Membrane</keyword>
<reference evidence="2 3" key="1">
    <citation type="submission" date="2020-02" db="EMBL/GenBank/DDBJ databases">
        <authorList>
            <person name="Hogendoorn C."/>
        </authorList>
    </citation>
    <scope>NUCLEOTIDE SEQUENCE [LARGE SCALE GENOMIC DNA]</scope>
    <source>
        <strain evidence="2">R501</strain>
    </source>
</reference>
<accession>A0A6F8ZFH3</accession>
<dbReference type="Proteomes" id="UP000503399">
    <property type="component" value="Chromosome"/>
</dbReference>
<feature type="transmembrane region" description="Helical" evidence="1">
    <location>
        <begin position="12"/>
        <end position="40"/>
    </location>
</feature>
<keyword evidence="3" id="KW-1185">Reference proteome</keyword>
<organism evidence="2 3">
    <name type="scientific">Candidatus Hydrogenisulfobacillus filiaventi</name>
    <dbReference type="NCBI Taxonomy" id="2707344"/>
    <lineage>
        <taxon>Bacteria</taxon>
        <taxon>Bacillati</taxon>
        <taxon>Bacillota</taxon>
        <taxon>Clostridia</taxon>
        <taxon>Eubacteriales</taxon>
        <taxon>Clostridiales Family XVII. Incertae Sedis</taxon>
        <taxon>Candidatus Hydrogenisulfobacillus</taxon>
    </lineage>
</organism>
<evidence type="ECO:0000313" key="3">
    <source>
        <dbReference type="Proteomes" id="UP000503399"/>
    </source>
</evidence>
<protein>
    <submittedName>
        <fullName evidence="2">Uncharacterized protein</fullName>
    </submittedName>
</protein>
<dbReference type="KEGG" id="hfv:R50_0706"/>
<dbReference type="EMBL" id="LR778114">
    <property type="protein sequence ID" value="CAB1128212.1"/>
    <property type="molecule type" value="Genomic_DNA"/>
</dbReference>
<keyword evidence="1" id="KW-1133">Transmembrane helix</keyword>